<keyword evidence="2" id="KW-1185">Reference proteome</keyword>
<name>A0ABP9F652_9GAMM</name>
<dbReference type="EMBL" id="BAABJZ010000093">
    <property type="protein sequence ID" value="GAA4894388.1"/>
    <property type="molecule type" value="Genomic_DNA"/>
</dbReference>
<reference evidence="2" key="1">
    <citation type="journal article" date="2019" name="Int. J. Syst. Evol. Microbiol.">
        <title>The Global Catalogue of Microorganisms (GCM) 10K type strain sequencing project: providing services to taxonomists for standard genome sequencing and annotation.</title>
        <authorList>
            <consortium name="The Broad Institute Genomics Platform"/>
            <consortium name="The Broad Institute Genome Sequencing Center for Infectious Disease"/>
            <person name="Wu L."/>
            <person name="Ma J."/>
        </authorList>
    </citation>
    <scope>NUCLEOTIDE SEQUENCE [LARGE SCALE GENOMIC DNA]</scope>
    <source>
        <strain evidence="2">JCM 18401</strain>
    </source>
</reference>
<dbReference type="Proteomes" id="UP001499988">
    <property type="component" value="Unassembled WGS sequence"/>
</dbReference>
<comment type="caution">
    <text evidence="1">The sequence shown here is derived from an EMBL/GenBank/DDBJ whole genome shotgun (WGS) entry which is preliminary data.</text>
</comment>
<organism evidence="1 2">
    <name type="scientific">Ferrimonas pelagia</name>
    <dbReference type="NCBI Taxonomy" id="1177826"/>
    <lineage>
        <taxon>Bacteria</taxon>
        <taxon>Pseudomonadati</taxon>
        <taxon>Pseudomonadota</taxon>
        <taxon>Gammaproteobacteria</taxon>
        <taxon>Alteromonadales</taxon>
        <taxon>Ferrimonadaceae</taxon>
        <taxon>Ferrimonas</taxon>
    </lineage>
</organism>
<protein>
    <submittedName>
        <fullName evidence="1">Uncharacterized protein</fullName>
    </submittedName>
</protein>
<evidence type="ECO:0000313" key="1">
    <source>
        <dbReference type="EMBL" id="GAA4894388.1"/>
    </source>
</evidence>
<dbReference type="RefSeq" id="WP_345336190.1">
    <property type="nucleotide sequence ID" value="NZ_BAABJZ010000093.1"/>
</dbReference>
<accession>A0ABP9F652</accession>
<sequence length="254" mass="28621">MTNLLSRYNDKTHDLKFISVDCEALEVRHHSENKIRSSGGDSYYQGDGKWGQTAVHVSSTTVNYTEVWINLYGKELPISLDSSFSVRQGNKLTLLLVEGKPNNENHEIWKVISVKNSQTGSYTQMVDSDSLASQFVPFEERKYPIKGTALLWLLGGPILAFIQCKLLENTSYQQLFNDIVVHTGEDMAQVVVFIISIYSDLFKQSSFDGVALGIAGWTAICVGIMRLLSDNRDEENRSKFSKFVSNLSNQFKNN</sequence>
<gene>
    <name evidence="1" type="ORF">GCM10023333_29350</name>
</gene>
<proteinExistence type="predicted"/>
<evidence type="ECO:0000313" key="2">
    <source>
        <dbReference type="Proteomes" id="UP001499988"/>
    </source>
</evidence>